<gene>
    <name evidence="2" type="ORF">SAMN06295960_0197</name>
</gene>
<dbReference type="SUPFAM" id="SSF55729">
    <property type="entry name" value="Acyl-CoA N-acyltransferases (Nat)"/>
    <property type="match status" value="1"/>
</dbReference>
<dbReference type="Pfam" id="PF00583">
    <property type="entry name" value="Acetyltransf_1"/>
    <property type="match status" value="1"/>
</dbReference>
<evidence type="ECO:0000259" key="1">
    <source>
        <dbReference type="PROSITE" id="PS51186"/>
    </source>
</evidence>
<dbReference type="PANTHER" id="PTHR43415">
    <property type="entry name" value="SPERMIDINE N(1)-ACETYLTRANSFERASE"/>
    <property type="match status" value="1"/>
</dbReference>
<dbReference type="PROSITE" id="PS51186">
    <property type="entry name" value="GNAT"/>
    <property type="match status" value="1"/>
</dbReference>
<sequence length="162" mass="18964">MKTEQHIDIRLRPLLLPEDLKHAIAWYQDEEVLYYSEGIGVRPYNEERLELMYGYLSRIGKVYIIEAIEEGLWQPIGDITLSEQDLPIAIGHPDYRSKGIGRKVLQLIQEEARRFGWTELKVKMIYDYNERSKRLFTSMGFEEKGQGVDSNGVLYRSYVCAL</sequence>
<reference evidence="2 3" key="1">
    <citation type="submission" date="2017-04" db="EMBL/GenBank/DDBJ databases">
        <authorList>
            <person name="Afonso C.L."/>
            <person name="Miller P.J."/>
            <person name="Scott M.A."/>
            <person name="Spackman E."/>
            <person name="Goraichik I."/>
            <person name="Dimitrov K.M."/>
            <person name="Suarez D.L."/>
            <person name="Swayne D.E."/>
        </authorList>
    </citation>
    <scope>NUCLEOTIDE SEQUENCE [LARGE SCALE GENOMIC DNA]</scope>
    <source>
        <strain evidence="2 3">11</strain>
    </source>
</reference>
<keyword evidence="3" id="KW-1185">Reference proteome</keyword>
<dbReference type="InterPro" id="IPR016181">
    <property type="entry name" value="Acyl_CoA_acyltransferase"/>
</dbReference>
<organism evidence="2 3">
    <name type="scientific">Paenibacillus aquistagni</name>
    <dbReference type="NCBI Taxonomy" id="1852522"/>
    <lineage>
        <taxon>Bacteria</taxon>
        <taxon>Bacillati</taxon>
        <taxon>Bacillota</taxon>
        <taxon>Bacilli</taxon>
        <taxon>Bacillales</taxon>
        <taxon>Paenibacillaceae</taxon>
        <taxon>Paenibacillus</taxon>
    </lineage>
</organism>
<evidence type="ECO:0000313" key="3">
    <source>
        <dbReference type="Proteomes" id="UP000193834"/>
    </source>
</evidence>
<dbReference type="CDD" id="cd04301">
    <property type="entry name" value="NAT_SF"/>
    <property type="match status" value="1"/>
</dbReference>
<dbReference type="InterPro" id="IPR000182">
    <property type="entry name" value="GNAT_dom"/>
</dbReference>
<feature type="domain" description="N-acetyltransferase" evidence="1">
    <location>
        <begin position="9"/>
        <end position="162"/>
    </location>
</feature>
<keyword evidence="2" id="KW-0808">Transferase</keyword>
<dbReference type="STRING" id="1852522.SAMN06295960_0197"/>
<accession>A0A1X7I7K4</accession>
<dbReference type="AlphaFoldDB" id="A0A1X7I7K4"/>
<name>A0A1X7I7K4_9BACL</name>
<dbReference type="Proteomes" id="UP000193834">
    <property type="component" value="Unassembled WGS sequence"/>
</dbReference>
<dbReference type="Gene3D" id="3.40.630.30">
    <property type="match status" value="1"/>
</dbReference>
<dbReference type="EMBL" id="FXAZ01000001">
    <property type="protein sequence ID" value="SMG10547.1"/>
    <property type="molecule type" value="Genomic_DNA"/>
</dbReference>
<dbReference type="GO" id="GO:0016747">
    <property type="term" value="F:acyltransferase activity, transferring groups other than amino-acyl groups"/>
    <property type="evidence" value="ECO:0007669"/>
    <property type="project" value="InterPro"/>
</dbReference>
<evidence type="ECO:0000313" key="2">
    <source>
        <dbReference type="EMBL" id="SMG10547.1"/>
    </source>
</evidence>
<protein>
    <submittedName>
        <fullName evidence="2">Acetyltransferase (GNAT) domain-containing protein</fullName>
    </submittedName>
</protein>
<proteinExistence type="predicted"/>
<dbReference type="PANTHER" id="PTHR43415:SF3">
    <property type="entry name" value="GNAT-FAMILY ACETYLTRANSFERASE"/>
    <property type="match status" value="1"/>
</dbReference>